<protein>
    <recommendedName>
        <fullName evidence="1">Aminoglycoside phosphotransferase domain-containing protein</fullName>
    </recommendedName>
</protein>
<name>A0A813JIJ0_POLGL</name>
<dbReference type="AlphaFoldDB" id="A0A813JIJ0"/>
<sequence>MAESGTMRGTDEIQSYKAQVVAELQKKGMWAGVEPEGLELVMLKDGIGELKPPEDCGASAVVVKPRSDLTTILSCHLAWSEYGVAVPLLAHTADFTVEALAKRRDYDETPEGLLKEWVDNAGLTARLHRAPTTWFDGHCREVLQDYYPLLKEEPLNSALYAAVARGRSGGFSKEDLPQTNKLRELMAILPRPMGEHAERLVNVHGDLWDGNILHMPDGTAVLTDFEQSVVTSAVQDLVHVTHKPLMAAYLEAMTGDKPSEAEADRLLLEAKIAEHVHFFVIRSLFGYDDQPGNIDELIEHSRVFATFATKLREDAECAKKILDKGDSVDWRGAMESEMQS</sequence>
<evidence type="ECO:0000259" key="1">
    <source>
        <dbReference type="Pfam" id="PF01636"/>
    </source>
</evidence>
<accession>A0A813JIJ0</accession>
<evidence type="ECO:0000313" key="3">
    <source>
        <dbReference type="Proteomes" id="UP000626109"/>
    </source>
</evidence>
<proteinExistence type="predicted"/>
<evidence type="ECO:0000313" key="2">
    <source>
        <dbReference type="EMBL" id="CAE8676160.1"/>
    </source>
</evidence>
<dbReference type="Proteomes" id="UP000626109">
    <property type="component" value="Unassembled WGS sequence"/>
</dbReference>
<comment type="caution">
    <text evidence="2">The sequence shown here is derived from an EMBL/GenBank/DDBJ whole genome shotgun (WGS) entry which is preliminary data.</text>
</comment>
<dbReference type="Gene3D" id="3.90.1200.10">
    <property type="match status" value="1"/>
</dbReference>
<feature type="domain" description="Aminoglycoside phosphotransferase" evidence="1">
    <location>
        <begin position="121"/>
        <end position="241"/>
    </location>
</feature>
<dbReference type="Pfam" id="PF01636">
    <property type="entry name" value="APH"/>
    <property type="match status" value="1"/>
</dbReference>
<dbReference type="EMBL" id="CAJNNW010025197">
    <property type="protein sequence ID" value="CAE8676160.1"/>
    <property type="molecule type" value="Genomic_DNA"/>
</dbReference>
<reference evidence="2" key="1">
    <citation type="submission" date="2021-02" db="EMBL/GenBank/DDBJ databases">
        <authorList>
            <person name="Dougan E. K."/>
            <person name="Rhodes N."/>
            <person name="Thang M."/>
            <person name="Chan C."/>
        </authorList>
    </citation>
    <scope>NUCLEOTIDE SEQUENCE</scope>
</reference>
<organism evidence="2 3">
    <name type="scientific">Polarella glacialis</name>
    <name type="common">Dinoflagellate</name>
    <dbReference type="NCBI Taxonomy" id="89957"/>
    <lineage>
        <taxon>Eukaryota</taxon>
        <taxon>Sar</taxon>
        <taxon>Alveolata</taxon>
        <taxon>Dinophyceae</taxon>
        <taxon>Suessiales</taxon>
        <taxon>Suessiaceae</taxon>
        <taxon>Polarella</taxon>
    </lineage>
</organism>
<dbReference type="InterPro" id="IPR002575">
    <property type="entry name" value="Aminoglycoside_PTrfase"/>
</dbReference>
<gene>
    <name evidence="2" type="ORF">PGLA2088_LOCUS19745</name>
</gene>
<dbReference type="SUPFAM" id="SSF56112">
    <property type="entry name" value="Protein kinase-like (PK-like)"/>
    <property type="match status" value="1"/>
</dbReference>
<dbReference type="InterPro" id="IPR011009">
    <property type="entry name" value="Kinase-like_dom_sf"/>
</dbReference>